<organism evidence="1">
    <name type="scientific">Cryptomonas curvata</name>
    <dbReference type="NCBI Taxonomy" id="233186"/>
    <lineage>
        <taxon>Eukaryota</taxon>
        <taxon>Cryptophyceae</taxon>
        <taxon>Cryptomonadales</taxon>
        <taxon>Cryptomonadaceae</taxon>
        <taxon>Cryptomonas</taxon>
    </lineage>
</organism>
<accession>A0A7S0QCL3</accession>
<protein>
    <submittedName>
        <fullName evidence="1">Uncharacterized protein</fullName>
    </submittedName>
</protein>
<gene>
    <name evidence="1" type="ORF">CCUR1050_LOCUS665</name>
</gene>
<name>A0A7S0QCL3_9CRYP</name>
<dbReference type="AlphaFoldDB" id="A0A7S0QCL3"/>
<sequence length="146" mass="16279">MVEHLEQKSKPQLSQRQRHLIQVDRLQCEHRTVDLGSRVKQLSQITRSCGTCCAFMRTWNASTSSCTSAISMFSVADWVIESFLAGEKSNRAINRGLIRSRSAASYDVGMSQMPSYPPLESSQPESRNLLIPLTDCTDLLNGVAKT</sequence>
<proteinExistence type="predicted"/>
<evidence type="ECO:0000313" key="1">
    <source>
        <dbReference type="EMBL" id="CAD8622990.1"/>
    </source>
</evidence>
<reference evidence="1" key="1">
    <citation type="submission" date="2021-01" db="EMBL/GenBank/DDBJ databases">
        <authorList>
            <person name="Corre E."/>
            <person name="Pelletier E."/>
            <person name="Niang G."/>
            <person name="Scheremetjew M."/>
            <person name="Finn R."/>
            <person name="Kale V."/>
            <person name="Holt S."/>
            <person name="Cochrane G."/>
            <person name="Meng A."/>
            <person name="Brown T."/>
            <person name="Cohen L."/>
        </authorList>
    </citation>
    <scope>NUCLEOTIDE SEQUENCE</scope>
    <source>
        <strain evidence="1">CCAP979/52</strain>
    </source>
</reference>
<dbReference type="EMBL" id="HBEZ01001147">
    <property type="protein sequence ID" value="CAD8622990.1"/>
    <property type="molecule type" value="Transcribed_RNA"/>
</dbReference>